<feature type="region of interest" description="Disordered" evidence="4">
    <location>
        <begin position="1"/>
        <end position="89"/>
    </location>
</feature>
<dbReference type="EMBL" id="HBFM01015472">
    <property type="protein sequence ID" value="CAD8773366.1"/>
    <property type="molecule type" value="Transcribed_RNA"/>
</dbReference>
<evidence type="ECO:0000256" key="2">
    <source>
        <dbReference type="ARBA" id="ARBA00022840"/>
    </source>
</evidence>
<dbReference type="SUPFAM" id="SSF100934">
    <property type="entry name" value="Heat shock protein 70kD (HSP70), C-terminal subdomain"/>
    <property type="match status" value="1"/>
</dbReference>
<dbReference type="GO" id="GO:0140662">
    <property type="term" value="F:ATP-dependent protein folding chaperone"/>
    <property type="evidence" value="ECO:0007669"/>
    <property type="project" value="InterPro"/>
</dbReference>
<keyword evidence="1" id="KW-0547">Nucleotide-binding</keyword>
<dbReference type="Pfam" id="PF00012">
    <property type="entry name" value="HSP70"/>
    <property type="match status" value="1"/>
</dbReference>
<feature type="compositionally biased region" description="Low complexity" evidence="4">
    <location>
        <begin position="46"/>
        <end position="72"/>
    </location>
</feature>
<protein>
    <submittedName>
        <fullName evidence="5">Uncharacterized protein</fullName>
    </submittedName>
</protein>
<evidence type="ECO:0000256" key="3">
    <source>
        <dbReference type="SAM" id="Coils"/>
    </source>
</evidence>
<accession>A0A7S0V3W5</accession>
<dbReference type="GO" id="GO:0005829">
    <property type="term" value="C:cytosol"/>
    <property type="evidence" value="ECO:0007669"/>
    <property type="project" value="TreeGrafter"/>
</dbReference>
<name>A0A7S0V3W5_9CHLO</name>
<dbReference type="PANTHER" id="PTHR45639">
    <property type="entry name" value="HSC70CB, ISOFORM G-RELATED"/>
    <property type="match status" value="1"/>
</dbReference>
<dbReference type="PANTHER" id="PTHR45639:SF4">
    <property type="entry name" value="HSC70CB, ISOFORM G"/>
    <property type="match status" value="1"/>
</dbReference>
<proteinExistence type="predicted"/>
<feature type="coiled-coil region" evidence="3">
    <location>
        <begin position="118"/>
        <end position="145"/>
    </location>
</feature>
<dbReference type="Gene3D" id="1.20.1270.10">
    <property type="match status" value="1"/>
</dbReference>
<keyword evidence="2" id="KW-0067">ATP-binding</keyword>
<evidence type="ECO:0000256" key="4">
    <source>
        <dbReference type="SAM" id="MobiDB-lite"/>
    </source>
</evidence>
<keyword evidence="3" id="KW-0175">Coiled coil</keyword>
<gene>
    <name evidence="5" type="ORF">PPAR00522_LOCUS9772</name>
</gene>
<dbReference type="GO" id="GO:0005634">
    <property type="term" value="C:nucleus"/>
    <property type="evidence" value="ECO:0007669"/>
    <property type="project" value="TreeGrafter"/>
</dbReference>
<evidence type="ECO:0000313" key="5">
    <source>
        <dbReference type="EMBL" id="CAD8773366.1"/>
    </source>
</evidence>
<dbReference type="AlphaFoldDB" id="A0A7S0V3W5"/>
<feature type="compositionally biased region" description="Low complexity" evidence="4">
    <location>
        <begin position="1"/>
        <end position="37"/>
    </location>
</feature>
<dbReference type="InterPro" id="IPR029048">
    <property type="entry name" value="HSP70_C_sf"/>
</dbReference>
<dbReference type="FunFam" id="1.20.1270.10:FF:000002">
    <property type="entry name" value="Heat shock 70 kDa protein 4"/>
    <property type="match status" value="1"/>
</dbReference>
<dbReference type="GO" id="GO:0005524">
    <property type="term" value="F:ATP binding"/>
    <property type="evidence" value="ECO:0007669"/>
    <property type="project" value="UniProtKB-KW"/>
</dbReference>
<dbReference type="InterPro" id="IPR013126">
    <property type="entry name" value="Hsp_70_fam"/>
</dbReference>
<sequence length="206" mass="21476">MADAAAADAAAAATPAADSAAASDAAATPESTPAAAEEGGKKEEAPAASSGEAAAEQSAAADAAAASSSGAAPMEMDAPGAPAPEPKKVKKTIRHDVKFAASGVHGLSYDVLHAYFQQEHEMQKADRLQEETNEAKNTLEEYVYSSRSRISENASVSEDDKASALKELQDVEDWLYEDGEDTTKEIYLTRYDALRVKIGGFEGMSS</sequence>
<reference evidence="5" key="1">
    <citation type="submission" date="2021-01" db="EMBL/GenBank/DDBJ databases">
        <authorList>
            <person name="Corre E."/>
            <person name="Pelletier E."/>
            <person name="Niang G."/>
            <person name="Scheremetjew M."/>
            <person name="Finn R."/>
            <person name="Kale V."/>
            <person name="Holt S."/>
            <person name="Cochrane G."/>
            <person name="Meng A."/>
            <person name="Brown T."/>
            <person name="Cohen L."/>
        </authorList>
    </citation>
    <scope>NUCLEOTIDE SEQUENCE</scope>
    <source>
        <strain evidence="5">SAG 63-3</strain>
    </source>
</reference>
<organism evidence="5">
    <name type="scientific">Polytomella parva</name>
    <dbReference type="NCBI Taxonomy" id="51329"/>
    <lineage>
        <taxon>Eukaryota</taxon>
        <taxon>Viridiplantae</taxon>
        <taxon>Chlorophyta</taxon>
        <taxon>core chlorophytes</taxon>
        <taxon>Chlorophyceae</taxon>
        <taxon>CS clade</taxon>
        <taxon>Chlamydomonadales</taxon>
        <taxon>Chlamydomonadaceae</taxon>
        <taxon>Polytomella</taxon>
    </lineage>
</organism>
<evidence type="ECO:0000256" key="1">
    <source>
        <dbReference type="ARBA" id="ARBA00022741"/>
    </source>
</evidence>